<dbReference type="PROSITE" id="PS50006">
    <property type="entry name" value="FHA_DOMAIN"/>
    <property type="match status" value="1"/>
</dbReference>
<feature type="region of interest" description="Disordered" evidence="1">
    <location>
        <begin position="489"/>
        <end position="538"/>
    </location>
</feature>
<dbReference type="Gene3D" id="3.40.50.410">
    <property type="entry name" value="von Willebrand factor, type A domain"/>
    <property type="match status" value="1"/>
</dbReference>
<dbReference type="PROSITE" id="PS50234">
    <property type="entry name" value="VWFA"/>
    <property type="match status" value="1"/>
</dbReference>
<feature type="region of interest" description="Disordered" evidence="1">
    <location>
        <begin position="57"/>
        <end position="81"/>
    </location>
</feature>
<evidence type="ECO:0000313" key="6">
    <source>
        <dbReference type="Proteomes" id="UP000322981"/>
    </source>
</evidence>
<feature type="domain" description="VWFA" evidence="4">
    <location>
        <begin position="173"/>
        <end position="352"/>
    </location>
</feature>
<dbReference type="Pfam" id="PF00092">
    <property type="entry name" value="VWA"/>
    <property type="match status" value="1"/>
</dbReference>
<name>A0A5M8FC88_9GAMM</name>
<dbReference type="InterPro" id="IPR036465">
    <property type="entry name" value="vWFA_dom_sf"/>
</dbReference>
<accession>A0A5M8FC88</accession>
<feature type="compositionally biased region" description="Low complexity" evidence="1">
    <location>
        <begin position="435"/>
        <end position="449"/>
    </location>
</feature>
<dbReference type="Gene3D" id="2.60.200.20">
    <property type="match status" value="1"/>
</dbReference>
<dbReference type="CDD" id="cd00060">
    <property type="entry name" value="FHA"/>
    <property type="match status" value="1"/>
</dbReference>
<dbReference type="InterPro" id="IPR002035">
    <property type="entry name" value="VWF_A"/>
</dbReference>
<reference evidence="5 6" key="1">
    <citation type="submission" date="2019-09" db="EMBL/GenBank/DDBJ databases">
        <title>Whole-genome sequence of the purple sulfur bacterium Thiohalocapsa marina DSM 19078.</title>
        <authorList>
            <person name="Kyndt J.A."/>
            <person name="Meyer T.E."/>
        </authorList>
    </citation>
    <scope>NUCLEOTIDE SEQUENCE [LARGE SCALE GENOMIC DNA]</scope>
    <source>
        <strain evidence="5 6">DSM 19078</strain>
    </source>
</reference>
<organism evidence="5 6">
    <name type="scientific">Thiohalocapsa marina</name>
    <dbReference type="NCBI Taxonomy" id="424902"/>
    <lineage>
        <taxon>Bacteria</taxon>
        <taxon>Pseudomonadati</taxon>
        <taxon>Pseudomonadota</taxon>
        <taxon>Gammaproteobacteria</taxon>
        <taxon>Chromatiales</taxon>
        <taxon>Chromatiaceae</taxon>
        <taxon>Thiohalocapsa</taxon>
    </lineage>
</organism>
<feature type="domain" description="FHA" evidence="3">
    <location>
        <begin position="563"/>
        <end position="613"/>
    </location>
</feature>
<feature type="region of interest" description="Disordered" evidence="1">
    <location>
        <begin position="396"/>
        <end position="449"/>
    </location>
</feature>
<evidence type="ECO:0000259" key="4">
    <source>
        <dbReference type="PROSITE" id="PS50234"/>
    </source>
</evidence>
<evidence type="ECO:0000313" key="5">
    <source>
        <dbReference type="EMBL" id="KAA6182483.1"/>
    </source>
</evidence>
<dbReference type="OrthoDB" id="9815482at2"/>
<keyword evidence="2" id="KW-1133">Transmembrane helix</keyword>
<proteinExistence type="predicted"/>
<dbReference type="InterPro" id="IPR050923">
    <property type="entry name" value="Cell_Proc_Reg/RNA_Proc"/>
</dbReference>
<feature type="compositionally biased region" description="Polar residues" evidence="1">
    <location>
        <begin position="70"/>
        <end position="79"/>
    </location>
</feature>
<dbReference type="Proteomes" id="UP000322981">
    <property type="component" value="Unassembled WGS sequence"/>
</dbReference>
<dbReference type="SMART" id="SM00240">
    <property type="entry name" value="FHA"/>
    <property type="match status" value="1"/>
</dbReference>
<evidence type="ECO:0000259" key="3">
    <source>
        <dbReference type="PROSITE" id="PS50006"/>
    </source>
</evidence>
<keyword evidence="6" id="KW-1185">Reference proteome</keyword>
<gene>
    <name evidence="5" type="ORF">F2Q65_17865</name>
</gene>
<protein>
    <submittedName>
        <fullName evidence="5">VWA domain-containing protein</fullName>
    </submittedName>
</protein>
<dbReference type="SUPFAM" id="SSF53300">
    <property type="entry name" value="vWA-like"/>
    <property type="match status" value="1"/>
</dbReference>
<dbReference type="CDD" id="cd00198">
    <property type="entry name" value="vWFA"/>
    <property type="match status" value="1"/>
</dbReference>
<evidence type="ECO:0000256" key="1">
    <source>
        <dbReference type="SAM" id="MobiDB-lite"/>
    </source>
</evidence>
<dbReference type="AlphaFoldDB" id="A0A5M8FC88"/>
<sequence>MALRTSVADVVPVVTSASSSVTATSSPRWAGFATDTVQTKNSLGCAMLETSTMMSRARQASRHDAMTNAADENNSTGPSLSDARLQGLPRSFFSGLFSVLLLVSAGAVASPSMVQVSQVVAEQPRVVAYVAVRDEAGQAVEGIEPARMQATVGATVTSVSALTPFPNTSEGVAYLFAVDVSRSIVGERFEQMKTALRDWIQALKPEDQAGLITFGSSVQTQAALTADRDMLKTAVDALAPTDQQTQLHAALMRGLDLSQQRAEGLPVRRALVLLSDGLNDDPGGVSADEVLARMGEGSVPIYAIGFSAVLDRAQREAGLTALGRFARQSGGLLIDAGSGDPAAALHSARERIRVVYRAELDCSECTWDGNRYRVQVTLTGDGLTLSDGMDARLFPAPAAARPEPPSAETVPEAIEAESESAGSATDAPRDESPVAEGTAPDAAEPTEPADSVANWQRWWLPATGAGVALLLLLVLILVLRKRRRRASEAAQEAPASLEDAVPQTDQTAPETIRQPAPAPEDSPATARPTSVGQPPQPTQIVHLTGMSKLNRGQDYALALPPDAVLGRRPDCTLSLPQDDLVSGRHARLTLEGRRVLVADLGSTNQTFLNGVAVHAPHPLSDGDVLRIGQSEFRVRLTADSLV</sequence>
<dbReference type="InterPro" id="IPR008984">
    <property type="entry name" value="SMAD_FHA_dom_sf"/>
</dbReference>
<feature type="compositionally biased region" description="Polar residues" evidence="1">
    <location>
        <begin position="527"/>
        <end position="538"/>
    </location>
</feature>
<feature type="transmembrane region" description="Helical" evidence="2">
    <location>
        <begin position="458"/>
        <end position="479"/>
    </location>
</feature>
<keyword evidence="2" id="KW-0472">Membrane</keyword>
<dbReference type="Pfam" id="PF00498">
    <property type="entry name" value="FHA"/>
    <property type="match status" value="1"/>
</dbReference>
<keyword evidence="2" id="KW-0812">Transmembrane</keyword>
<dbReference type="SMART" id="SM00327">
    <property type="entry name" value="VWA"/>
    <property type="match status" value="1"/>
</dbReference>
<dbReference type="EMBL" id="VWXX01000046">
    <property type="protein sequence ID" value="KAA6182483.1"/>
    <property type="molecule type" value="Genomic_DNA"/>
</dbReference>
<evidence type="ECO:0000256" key="2">
    <source>
        <dbReference type="SAM" id="Phobius"/>
    </source>
</evidence>
<dbReference type="SUPFAM" id="SSF49879">
    <property type="entry name" value="SMAD/FHA domain"/>
    <property type="match status" value="1"/>
</dbReference>
<comment type="caution">
    <text evidence="5">The sequence shown here is derived from an EMBL/GenBank/DDBJ whole genome shotgun (WGS) entry which is preliminary data.</text>
</comment>
<dbReference type="PANTHER" id="PTHR23308">
    <property type="entry name" value="NUCLEAR INHIBITOR OF PROTEIN PHOSPHATASE-1"/>
    <property type="match status" value="1"/>
</dbReference>
<dbReference type="InterPro" id="IPR000253">
    <property type="entry name" value="FHA_dom"/>
</dbReference>